<comment type="caution">
    <text evidence="2">The sequence shown here is derived from an EMBL/GenBank/DDBJ whole genome shotgun (WGS) entry which is preliminary data.</text>
</comment>
<feature type="compositionally biased region" description="Polar residues" evidence="1">
    <location>
        <begin position="1"/>
        <end position="12"/>
    </location>
</feature>
<evidence type="ECO:0000313" key="2">
    <source>
        <dbReference type="EMBL" id="TEB40136.1"/>
    </source>
</evidence>
<sequence>MTIATASTTSQPEAGVEMSVAKTSIDTARSSQEIESEGGGEHRHGLVSRLRGGGAAKACFIDALACFMCFDWNYVKECCEGCCDCIAGIICCPCEVVCDMCC</sequence>
<accession>A0A4Y7U126</accession>
<dbReference type="Proteomes" id="UP000298030">
    <property type="component" value="Unassembled WGS sequence"/>
</dbReference>
<organism evidence="2 3">
    <name type="scientific">Coprinellus micaceus</name>
    <name type="common">Glistening ink-cap mushroom</name>
    <name type="synonym">Coprinus micaceus</name>
    <dbReference type="NCBI Taxonomy" id="71717"/>
    <lineage>
        <taxon>Eukaryota</taxon>
        <taxon>Fungi</taxon>
        <taxon>Dikarya</taxon>
        <taxon>Basidiomycota</taxon>
        <taxon>Agaricomycotina</taxon>
        <taxon>Agaricomycetes</taxon>
        <taxon>Agaricomycetidae</taxon>
        <taxon>Agaricales</taxon>
        <taxon>Agaricineae</taxon>
        <taxon>Psathyrellaceae</taxon>
        <taxon>Coprinellus</taxon>
    </lineage>
</organism>
<dbReference type="AlphaFoldDB" id="A0A4Y7U126"/>
<gene>
    <name evidence="2" type="ORF">FA13DRAFT_56416</name>
</gene>
<evidence type="ECO:0000256" key="1">
    <source>
        <dbReference type="SAM" id="MobiDB-lite"/>
    </source>
</evidence>
<proteinExistence type="predicted"/>
<feature type="region of interest" description="Disordered" evidence="1">
    <location>
        <begin position="1"/>
        <end position="44"/>
    </location>
</feature>
<name>A0A4Y7U126_COPMI</name>
<dbReference type="OrthoDB" id="3261439at2759"/>
<reference evidence="2 3" key="1">
    <citation type="journal article" date="2019" name="Nat. Ecol. Evol.">
        <title>Megaphylogeny resolves global patterns of mushroom evolution.</title>
        <authorList>
            <person name="Varga T."/>
            <person name="Krizsan K."/>
            <person name="Foldi C."/>
            <person name="Dima B."/>
            <person name="Sanchez-Garcia M."/>
            <person name="Sanchez-Ramirez S."/>
            <person name="Szollosi G.J."/>
            <person name="Szarkandi J.G."/>
            <person name="Papp V."/>
            <person name="Albert L."/>
            <person name="Andreopoulos W."/>
            <person name="Angelini C."/>
            <person name="Antonin V."/>
            <person name="Barry K.W."/>
            <person name="Bougher N.L."/>
            <person name="Buchanan P."/>
            <person name="Buyck B."/>
            <person name="Bense V."/>
            <person name="Catcheside P."/>
            <person name="Chovatia M."/>
            <person name="Cooper J."/>
            <person name="Damon W."/>
            <person name="Desjardin D."/>
            <person name="Finy P."/>
            <person name="Geml J."/>
            <person name="Haridas S."/>
            <person name="Hughes K."/>
            <person name="Justo A."/>
            <person name="Karasinski D."/>
            <person name="Kautmanova I."/>
            <person name="Kiss B."/>
            <person name="Kocsube S."/>
            <person name="Kotiranta H."/>
            <person name="LaButti K.M."/>
            <person name="Lechner B.E."/>
            <person name="Liimatainen K."/>
            <person name="Lipzen A."/>
            <person name="Lukacs Z."/>
            <person name="Mihaltcheva S."/>
            <person name="Morgado L.N."/>
            <person name="Niskanen T."/>
            <person name="Noordeloos M.E."/>
            <person name="Ohm R.A."/>
            <person name="Ortiz-Santana B."/>
            <person name="Ovrebo C."/>
            <person name="Racz N."/>
            <person name="Riley R."/>
            <person name="Savchenko A."/>
            <person name="Shiryaev A."/>
            <person name="Soop K."/>
            <person name="Spirin V."/>
            <person name="Szebenyi C."/>
            <person name="Tomsovsky M."/>
            <person name="Tulloss R.E."/>
            <person name="Uehling J."/>
            <person name="Grigoriev I.V."/>
            <person name="Vagvolgyi C."/>
            <person name="Papp T."/>
            <person name="Martin F.M."/>
            <person name="Miettinen O."/>
            <person name="Hibbett D.S."/>
            <person name="Nagy L.G."/>
        </authorList>
    </citation>
    <scope>NUCLEOTIDE SEQUENCE [LARGE SCALE GENOMIC DNA]</scope>
    <source>
        <strain evidence="2 3">FP101781</strain>
    </source>
</reference>
<protein>
    <submittedName>
        <fullName evidence="2">Uncharacterized protein</fullName>
    </submittedName>
</protein>
<keyword evidence="3" id="KW-1185">Reference proteome</keyword>
<evidence type="ECO:0000313" key="3">
    <source>
        <dbReference type="Proteomes" id="UP000298030"/>
    </source>
</evidence>
<dbReference type="EMBL" id="QPFP01000001">
    <property type="protein sequence ID" value="TEB40136.1"/>
    <property type="molecule type" value="Genomic_DNA"/>
</dbReference>